<dbReference type="SFLD" id="SFLDG01084">
    <property type="entry name" value="Uncharacterised_Radical_SAM_Su"/>
    <property type="match status" value="1"/>
</dbReference>
<keyword evidence="1" id="KW-0479">Metal-binding</keyword>
<dbReference type="Pfam" id="PF04055">
    <property type="entry name" value="Radical_SAM"/>
    <property type="match status" value="1"/>
</dbReference>
<dbReference type="InterPro" id="IPR058240">
    <property type="entry name" value="rSAM_sf"/>
</dbReference>
<name>A0A4R3JC62_9PROT</name>
<dbReference type="NCBIfam" id="NF033668">
    <property type="entry name" value="rSAM_PA0069"/>
    <property type="match status" value="1"/>
</dbReference>
<sequence>MRARKGRGAVSNASGRFEPCARVAVDDGWPADDDAPPPRIATEVTMETVRTVISHNASPDLPFDRSINPYRGCEHGCVYCYARPSHAYLGLSPGLDFESRLFAKPGASEALARELSKPGYRVRPIMVGANTDPYQPIEGRLEVTRGILRVLDAFSHPVMITTKSDRIVRDLDLLGAMARRGLVSVAISLTTLGPTLARTLEPRAPTPSKRLTAIERLSAAGVPLVVLAAPMIPCVNDHELERILKAARDAGAVGAGYAMLRLPLELKDIFTEWLDAHVPGKTRHVLSLLRQSRKGALYDPSFATRMRGAGPHADLLAQRFAVSCRRLGLSRGMPTVAALRGDLFAVPPRKGDQLSLF</sequence>
<accession>A0A4R3JC62</accession>
<evidence type="ECO:0000256" key="1">
    <source>
        <dbReference type="ARBA" id="ARBA00022723"/>
    </source>
</evidence>
<evidence type="ECO:0000256" key="3">
    <source>
        <dbReference type="ARBA" id="ARBA00023014"/>
    </source>
</evidence>
<evidence type="ECO:0000313" key="6">
    <source>
        <dbReference type="Proteomes" id="UP000295304"/>
    </source>
</evidence>
<keyword evidence="2" id="KW-0408">Iron</keyword>
<dbReference type="PANTHER" id="PTHR43432">
    <property type="entry name" value="SLR0285 PROTEIN"/>
    <property type="match status" value="1"/>
</dbReference>
<feature type="domain" description="Elp3/MiaA/NifB-like radical SAM core" evidence="4">
    <location>
        <begin position="63"/>
        <end position="288"/>
    </location>
</feature>
<dbReference type="GO" id="GO:0016829">
    <property type="term" value="F:lyase activity"/>
    <property type="evidence" value="ECO:0007669"/>
    <property type="project" value="UniProtKB-KW"/>
</dbReference>
<protein>
    <submittedName>
        <fullName evidence="5">DNA repair photolyase</fullName>
    </submittedName>
</protein>
<keyword evidence="5" id="KW-0456">Lyase</keyword>
<dbReference type="InterPro" id="IPR006638">
    <property type="entry name" value="Elp3/MiaA/NifB-like_rSAM"/>
</dbReference>
<gene>
    <name evidence="5" type="ORF">EDD55_103170</name>
</gene>
<dbReference type="SUPFAM" id="SSF102114">
    <property type="entry name" value="Radical SAM enzymes"/>
    <property type="match status" value="1"/>
</dbReference>
<dbReference type="InterPro" id="IPR007197">
    <property type="entry name" value="rSAM"/>
</dbReference>
<dbReference type="Gene3D" id="3.80.30.30">
    <property type="match status" value="1"/>
</dbReference>
<dbReference type="AlphaFoldDB" id="A0A4R3JC62"/>
<keyword evidence="3" id="KW-0411">Iron-sulfur</keyword>
<dbReference type="InterPro" id="IPR040086">
    <property type="entry name" value="MJ0683-like"/>
</dbReference>
<dbReference type="Proteomes" id="UP000295304">
    <property type="component" value="Unassembled WGS sequence"/>
</dbReference>
<dbReference type="CDD" id="cd01335">
    <property type="entry name" value="Radical_SAM"/>
    <property type="match status" value="1"/>
</dbReference>
<keyword evidence="6" id="KW-1185">Reference proteome</keyword>
<evidence type="ECO:0000256" key="2">
    <source>
        <dbReference type="ARBA" id="ARBA00023004"/>
    </source>
</evidence>
<dbReference type="GO" id="GO:0051536">
    <property type="term" value="F:iron-sulfur cluster binding"/>
    <property type="evidence" value="ECO:0007669"/>
    <property type="project" value="UniProtKB-KW"/>
</dbReference>
<dbReference type="EMBL" id="SLZW01000003">
    <property type="protein sequence ID" value="TCS63548.1"/>
    <property type="molecule type" value="Genomic_DNA"/>
</dbReference>
<dbReference type="GO" id="GO:0046872">
    <property type="term" value="F:metal ion binding"/>
    <property type="evidence" value="ECO:0007669"/>
    <property type="project" value="UniProtKB-KW"/>
</dbReference>
<dbReference type="PANTHER" id="PTHR43432:SF3">
    <property type="entry name" value="SLR0285 PROTEIN"/>
    <property type="match status" value="1"/>
</dbReference>
<dbReference type="SFLD" id="SFLDS00029">
    <property type="entry name" value="Radical_SAM"/>
    <property type="match status" value="1"/>
</dbReference>
<organism evidence="5 6">
    <name type="scientific">Varunaivibrio sulfuroxidans</name>
    <dbReference type="NCBI Taxonomy" id="1773489"/>
    <lineage>
        <taxon>Bacteria</taxon>
        <taxon>Pseudomonadati</taxon>
        <taxon>Pseudomonadota</taxon>
        <taxon>Alphaproteobacteria</taxon>
        <taxon>Rhodospirillales</taxon>
        <taxon>Magnetovibrionaceae</taxon>
        <taxon>Varunaivibrio</taxon>
    </lineage>
</organism>
<comment type="caution">
    <text evidence="5">The sequence shown here is derived from an EMBL/GenBank/DDBJ whole genome shotgun (WGS) entry which is preliminary data.</text>
</comment>
<proteinExistence type="predicted"/>
<dbReference type="RefSeq" id="WP_243644730.1">
    <property type="nucleotide sequence ID" value="NZ_CP119676.1"/>
</dbReference>
<evidence type="ECO:0000259" key="4">
    <source>
        <dbReference type="SMART" id="SM00729"/>
    </source>
</evidence>
<evidence type="ECO:0000313" key="5">
    <source>
        <dbReference type="EMBL" id="TCS63548.1"/>
    </source>
</evidence>
<reference evidence="5 6" key="1">
    <citation type="submission" date="2019-03" db="EMBL/GenBank/DDBJ databases">
        <title>Genomic Encyclopedia of Type Strains, Phase IV (KMG-IV): sequencing the most valuable type-strain genomes for metagenomic binning, comparative biology and taxonomic classification.</title>
        <authorList>
            <person name="Goeker M."/>
        </authorList>
    </citation>
    <scope>NUCLEOTIDE SEQUENCE [LARGE SCALE GENOMIC DNA]</scope>
    <source>
        <strain evidence="5 6">DSM 101688</strain>
    </source>
</reference>
<dbReference type="SMART" id="SM00729">
    <property type="entry name" value="Elp3"/>
    <property type="match status" value="1"/>
</dbReference>